<keyword evidence="1" id="KW-0812">Transmembrane</keyword>
<dbReference type="CDD" id="cd03394">
    <property type="entry name" value="PAP2_like_5"/>
    <property type="match status" value="1"/>
</dbReference>
<dbReference type="RefSeq" id="WP_219905943.1">
    <property type="nucleotide sequence ID" value="NZ_PYGD01000002.1"/>
</dbReference>
<dbReference type="SMART" id="SM00014">
    <property type="entry name" value="acidPPc"/>
    <property type="match status" value="1"/>
</dbReference>
<evidence type="ECO:0000256" key="1">
    <source>
        <dbReference type="SAM" id="Phobius"/>
    </source>
</evidence>
<dbReference type="PANTHER" id="PTHR14969">
    <property type="entry name" value="SPHINGOSINE-1-PHOSPHATE PHOSPHOHYDROLASE"/>
    <property type="match status" value="1"/>
</dbReference>
<feature type="signal peptide" evidence="2">
    <location>
        <begin position="1"/>
        <end position="25"/>
    </location>
</feature>
<keyword evidence="2" id="KW-0732">Signal</keyword>
<name>A0A2P8D7L1_9BACT</name>
<dbReference type="AlphaFoldDB" id="A0A2P8D7L1"/>
<gene>
    <name evidence="4" type="ORF">B0I18_102190</name>
</gene>
<organism evidence="4 5">
    <name type="scientific">Taibaiella chishuiensis</name>
    <dbReference type="NCBI Taxonomy" id="1434707"/>
    <lineage>
        <taxon>Bacteria</taxon>
        <taxon>Pseudomonadati</taxon>
        <taxon>Bacteroidota</taxon>
        <taxon>Chitinophagia</taxon>
        <taxon>Chitinophagales</taxon>
        <taxon>Chitinophagaceae</taxon>
        <taxon>Taibaiella</taxon>
    </lineage>
</organism>
<evidence type="ECO:0000256" key="2">
    <source>
        <dbReference type="SAM" id="SignalP"/>
    </source>
</evidence>
<evidence type="ECO:0000313" key="4">
    <source>
        <dbReference type="EMBL" id="PSK93220.1"/>
    </source>
</evidence>
<protein>
    <submittedName>
        <fullName evidence="4">PAP2 superfamily protein</fullName>
    </submittedName>
</protein>
<feature type="domain" description="Phosphatidic acid phosphatase type 2/haloperoxidase" evidence="3">
    <location>
        <begin position="112"/>
        <end position="215"/>
    </location>
</feature>
<keyword evidence="1" id="KW-0472">Membrane</keyword>
<evidence type="ECO:0000259" key="3">
    <source>
        <dbReference type="SMART" id="SM00014"/>
    </source>
</evidence>
<dbReference type="EMBL" id="PYGD01000002">
    <property type="protein sequence ID" value="PSK93220.1"/>
    <property type="molecule type" value="Genomic_DNA"/>
</dbReference>
<accession>A0A2P8D7L1</accession>
<dbReference type="PANTHER" id="PTHR14969:SF13">
    <property type="entry name" value="AT30094P"/>
    <property type="match status" value="1"/>
</dbReference>
<reference evidence="4 5" key="1">
    <citation type="submission" date="2018-03" db="EMBL/GenBank/DDBJ databases">
        <title>Genomic Encyclopedia of Type Strains, Phase III (KMG-III): the genomes of soil and plant-associated and newly described type strains.</title>
        <authorList>
            <person name="Whitman W."/>
        </authorList>
    </citation>
    <scope>NUCLEOTIDE SEQUENCE [LARGE SCALE GENOMIC DNA]</scope>
    <source>
        <strain evidence="4 5">CGMCC 1.12700</strain>
    </source>
</reference>
<keyword evidence="1" id="KW-1133">Transmembrane helix</keyword>
<dbReference type="Gene3D" id="1.20.144.10">
    <property type="entry name" value="Phosphatidic acid phosphatase type 2/haloperoxidase"/>
    <property type="match status" value="1"/>
</dbReference>
<dbReference type="Pfam" id="PF01569">
    <property type="entry name" value="PAP2"/>
    <property type="match status" value="1"/>
</dbReference>
<sequence length="237" mass="25836">MNYMMQRYTGLLLLLLLTLSMPARGQFADSMAKPAPPVFQPKSLVVPAALLAAGVLITVRPGATIGTELVEERNEHFGNFGTHIDNYLQYAPVAVAYGLDAAGIPSRTDLLNRTVILLKGTLLMTGVVTLLKNTTHVLRPDGSAYNSFPSGHTAQAFAAATFLSEEYKERFPWMPYAAYGSAACVGALRMANNRHYLGDVLAGAALGILSMKLAYWTHQYKWGKPKHHPRGFDPKSI</sequence>
<evidence type="ECO:0000313" key="5">
    <source>
        <dbReference type="Proteomes" id="UP000240572"/>
    </source>
</evidence>
<proteinExistence type="predicted"/>
<dbReference type="InterPro" id="IPR036938">
    <property type="entry name" value="PAP2/HPO_sf"/>
</dbReference>
<feature type="chain" id="PRO_5015195900" evidence="2">
    <location>
        <begin position="26"/>
        <end position="237"/>
    </location>
</feature>
<dbReference type="SUPFAM" id="SSF48317">
    <property type="entry name" value="Acid phosphatase/Vanadium-dependent haloperoxidase"/>
    <property type="match status" value="1"/>
</dbReference>
<dbReference type="Proteomes" id="UP000240572">
    <property type="component" value="Unassembled WGS sequence"/>
</dbReference>
<feature type="transmembrane region" description="Helical" evidence="1">
    <location>
        <begin position="196"/>
        <end position="216"/>
    </location>
</feature>
<comment type="caution">
    <text evidence="4">The sequence shown here is derived from an EMBL/GenBank/DDBJ whole genome shotgun (WGS) entry which is preliminary data.</text>
</comment>
<keyword evidence="5" id="KW-1185">Reference proteome</keyword>
<dbReference type="InterPro" id="IPR000326">
    <property type="entry name" value="PAP2/HPO"/>
</dbReference>